<accession>A0A0X3PHY2</accession>
<feature type="region of interest" description="Disordered" evidence="1">
    <location>
        <begin position="365"/>
        <end position="394"/>
    </location>
</feature>
<feature type="transmembrane region" description="Helical" evidence="2">
    <location>
        <begin position="1091"/>
        <end position="1113"/>
    </location>
</feature>
<keyword evidence="2" id="KW-1133">Transmembrane helix</keyword>
<evidence type="ECO:0000256" key="2">
    <source>
        <dbReference type="SAM" id="Phobius"/>
    </source>
</evidence>
<proteinExistence type="predicted"/>
<feature type="region of interest" description="Disordered" evidence="1">
    <location>
        <begin position="1273"/>
        <end position="1324"/>
    </location>
</feature>
<keyword evidence="2" id="KW-0472">Membrane</keyword>
<feature type="transmembrane region" description="Helical" evidence="2">
    <location>
        <begin position="7"/>
        <end position="27"/>
    </location>
</feature>
<reference evidence="4" key="1">
    <citation type="submission" date="2016-01" db="EMBL/GenBank/DDBJ databases">
        <title>Reference transcriptome for the parasite Schistocephalus solidus: insights into the molecular evolution of parasitism.</title>
        <authorList>
            <person name="Hebert F.O."/>
            <person name="Grambauer S."/>
            <person name="Barber I."/>
            <person name="Landry C.R."/>
            <person name="Aubin-Horth N."/>
        </authorList>
    </citation>
    <scope>NUCLEOTIDE SEQUENCE</scope>
</reference>
<evidence type="ECO:0000259" key="3">
    <source>
        <dbReference type="Pfam" id="PF19006"/>
    </source>
</evidence>
<evidence type="ECO:0000256" key="1">
    <source>
        <dbReference type="SAM" id="MobiDB-lite"/>
    </source>
</evidence>
<evidence type="ECO:0000313" key="4">
    <source>
        <dbReference type="EMBL" id="JAP51541.1"/>
    </source>
</evidence>
<gene>
    <name evidence="4" type="ORF">TR149258</name>
</gene>
<sequence>KYSVMSWMGSVLVLIPVLFNSFFFRIIEGINYEIFTHPVDLAFEKYSNVSSRTRSIYFIQPSKNGFLDAQLGGVESRHDYNMSSISAFLSSHRLEMHGNDLPKLFVLCSVENAHLIAKRKALLMCNFDVTMPSLGDHVLSSSSCLIHCAKEAECAAELDLEFMWRQAKVSLSEKIELLIFYNVTALDSVSLTLNERLVERDDVTNSLIYKQMKLPTVTIFRRPDTETVTLLTDVHGFPILQLDVPGISSSNFFDLQILQTAELPLKKLKMHLLFSSELRFLWAEEQDRVWRLQVRPTPQGVTVRLRLRGSPNTDSSEAAVDETADFPPSYYVPHVAEADMSTPRHQKAVPIGFLRFERVGQHTTNFDRAQALGGSPVTAYSSEEDDEVDSGSRRPTDYAVAPEPGFITVNLSQVDWLKSPTSENTSAPALSESPLSGTTVRLHIPAAPPDPSDMFIFVQFQPVDILEPPWSPSREPPPPRKLKIFGLVPSSNPSSHFPSSFKAYGISGQQTAGRLLHLTNQVFCRPLTGLSPHAGGLSLSATLPITRRAQSSCPFQMREAPAELEQYSTGSGDAKTLGNQPDGGGGGSSILLALRQVAANGARVYGDSPTAARFNSIWSWWAWRGPTVRLWQFEGVRVRLQSDRLRQIPNLLLPAVGARTRSSCTPAFEHTKITVTARLYTTLSGTGERMYLSDMEEVHREGERMATSFDTNSFPNEYEHLVHQPVELDVTRLLPAWALRLTRLGDDRTGADAVRDTVTALIYWNPRNGYPYLIGQRAGRVRIEVLATPQDTQPLALANVEIVDAVFNKFVALKAECVSWMITLSGRLEPHPSADQFLRVMPDVYASEMPSHPILSNEQEMTADFTMPHPRILNLDVRGQDPNDPKVVTGATDSANFLGDSTSNISSNSAVCPMGKVSLTLRMTDGKELLLHELPRGQVRISAPSSASYSSSGPIKLVWDPADLLKIGPLTEEGKALVSTGKLGLGPLVDMNEITLWSASENCRPRPLVAIGKANLEEQEDPGPAKQVFDWEEAAIRKYREFEAGHLGEVNNLPSQAHFVRSSQFHTSRSSIDRIGDRDSAQGDSSPVKQILLGIVAFSVLFLTVNFIVVIALRRHRARRRKLARIQEDLCHSTKDAFGIAPPPNSPGCPANGGPTSVASLVLAHSQQHSTIEASSMPQHYMNGGPCDQSNSTVSGYNPMTNGNAQAAMNAGLSCSSVFSAGSGGSKQQHQQQSAMYSCYSNQTAYMSNIDTPPPMTLMTWVANSSSTAGACGGNQAWGSSQGSNGSRSLHSDPHGSQFGASPPHMPYPMPNHPEKKPLCVRAP</sequence>
<name>A0A0X3PHY2_SCHSO</name>
<feature type="non-terminal residue" evidence="4">
    <location>
        <position position="1"/>
    </location>
</feature>
<dbReference type="Pfam" id="PF19006">
    <property type="entry name" value="DUF5735"/>
    <property type="match status" value="1"/>
</dbReference>
<organism evidence="4">
    <name type="scientific">Schistocephalus solidus</name>
    <name type="common">Tapeworm</name>
    <dbReference type="NCBI Taxonomy" id="70667"/>
    <lineage>
        <taxon>Eukaryota</taxon>
        <taxon>Metazoa</taxon>
        <taxon>Spiralia</taxon>
        <taxon>Lophotrochozoa</taxon>
        <taxon>Platyhelminthes</taxon>
        <taxon>Cestoda</taxon>
        <taxon>Eucestoda</taxon>
        <taxon>Diphyllobothriidea</taxon>
        <taxon>Diphyllobothriidae</taxon>
        <taxon>Schistocephalus</taxon>
    </lineage>
</organism>
<feature type="compositionally biased region" description="Polar residues" evidence="1">
    <location>
        <begin position="1277"/>
        <end position="1289"/>
    </location>
</feature>
<dbReference type="InterPro" id="IPR043793">
    <property type="entry name" value="DUF5735"/>
</dbReference>
<dbReference type="EMBL" id="GEEE01011684">
    <property type="protein sequence ID" value="JAP51541.1"/>
    <property type="molecule type" value="Transcribed_RNA"/>
</dbReference>
<feature type="domain" description="DUF5735" evidence="3">
    <location>
        <begin position="53"/>
        <end position="187"/>
    </location>
</feature>
<protein>
    <recommendedName>
        <fullName evidence="3">DUF5735 domain-containing protein</fullName>
    </recommendedName>
</protein>
<keyword evidence="2" id="KW-0812">Transmembrane</keyword>